<reference evidence="1 2" key="1">
    <citation type="submission" date="2016-07" db="EMBL/GenBank/DDBJ databases">
        <title>Draft genome sequence of Prauserella sp. YIM 121212, isolated from alkaline soil.</title>
        <authorList>
            <person name="Ruckert C."/>
            <person name="Albersmeier A."/>
            <person name="Jiang C.-L."/>
            <person name="Jiang Y."/>
            <person name="Kalinowski J."/>
            <person name="Schneider O."/>
            <person name="Winkler A."/>
            <person name="Zotchev S.B."/>
        </authorList>
    </citation>
    <scope>NUCLEOTIDE SEQUENCE [LARGE SCALE GENOMIC DNA]</scope>
    <source>
        <strain evidence="1 2">YIM 121212</strain>
    </source>
</reference>
<dbReference type="SUPFAM" id="SSF51621">
    <property type="entry name" value="Phosphoenolpyruvate/pyruvate domain"/>
    <property type="match status" value="1"/>
</dbReference>
<accession>A0A318LW35</accession>
<dbReference type="Gene3D" id="3.20.20.60">
    <property type="entry name" value="Phosphoenolpyruvate-binding domains"/>
    <property type="match status" value="1"/>
</dbReference>
<dbReference type="AlphaFoldDB" id="A0A318LW35"/>
<keyword evidence="2" id="KW-1185">Reference proteome</keyword>
<proteinExistence type="predicted"/>
<dbReference type="PANTHER" id="PTHR42905:SF5">
    <property type="entry name" value="CARBOXYVINYL-CARBOXYPHOSPHONATE PHOSPHORYLMUTASE, CHLOROPLASTIC"/>
    <property type="match status" value="1"/>
</dbReference>
<dbReference type="InterPro" id="IPR018523">
    <property type="entry name" value="Isocitrate_lyase_ph_CS"/>
</dbReference>
<sequence>MSDASVLSGLLRQRRLLVAPGVYDGLSAAVAARAGVEAAYVSGAAVSAAEGLPDIGLTTVTEIARAIAVVRRHLDVPVIADADTGFGDETNTFRTVRTYEDAGAAAVQLEDQVFPKRCGHLDDKALIPVEEFAVKIEAAVAARRRGSLIVARTDAIAVEGFDAAIARAKQYVAAGADVIFVEAPQTVEQVAAIPSAIGAPVIFNVVPGGKTPEVSRERLEQFGYAGAILPAATIGAAFTAMTEALSDIAGGGLASGSAIGPRALFEAVGLDEWAARRARKEPSRA</sequence>
<dbReference type="Pfam" id="PF13714">
    <property type="entry name" value="PEP_mutase"/>
    <property type="match status" value="1"/>
</dbReference>
<dbReference type="CDD" id="cd00377">
    <property type="entry name" value="ICL_PEPM"/>
    <property type="match status" value="1"/>
</dbReference>
<dbReference type="PANTHER" id="PTHR42905">
    <property type="entry name" value="PHOSPHOENOLPYRUVATE CARBOXYLASE"/>
    <property type="match status" value="1"/>
</dbReference>
<dbReference type="OrthoDB" id="9771433at2"/>
<dbReference type="PROSITE" id="PS00161">
    <property type="entry name" value="ISOCITRATE_LYASE"/>
    <property type="match status" value="1"/>
</dbReference>
<gene>
    <name evidence="1" type="ORF">BA062_21560</name>
</gene>
<comment type="caution">
    <text evidence="1">The sequence shown here is derived from an EMBL/GenBank/DDBJ whole genome shotgun (WGS) entry which is preliminary data.</text>
</comment>
<evidence type="ECO:0000313" key="1">
    <source>
        <dbReference type="EMBL" id="PXY29762.1"/>
    </source>
</evidence>
<dbReference type="Proteomes" id="UP000247892">
    <property type="component" value="Unassembled WGS sequence"/>
</dbReference>
<protein>
    <submittedName>
        <fullName evidence="1">Carboxyvinyl-carboxyphosphonate phosphorylmutase</fullName>
    </submittedName>
</protein>
<evidence type="ECO:0000313" key="2">
    <source>
        <dbReference type="Proteomes" id="UP000247892"/>
    </source>
</evidence>
<dbReference type="InterPro" id="IPR039556">
    <property type="entry name" value="ICL/PEPM"/>
</dbReference>
<dbReference type="EMBL" id="MASU01000008">
    <property type="protein sequence ID" value="PXY29762.1"/>
    <property type="molecule type" value="Genomic_DNA"/>
</dbReference>
<dbReference type="InterPro" id="IPR015813">
    <property type="entry name" value="Pyrv/PenolPyrv_kinase-like_dom"/>
</dbReference>
<dbReference type="RefSeq" id="WP_110339595.1">
    <property type="nucleotide sequence ID" value="NZ_JBHVKT010000009.1"/>
</dbReference>
<dbReference type="GO" id="GO:0016833">
    <property type="term" value="F:oxo-acid-lyase activity"/>
    <property type="evidence" value="ECO:0007669"/>
    <property type="project" value="UniProtKB-ARBA"/>
</dbReference>
<organism evidence="1 2">
    <name type="scientific">Prauserella flavalba</name>
    <dbReference type="NCBI Taxonomy" id="1477506"/>
    <lineage>
        <taxon>Bacteria</taxon>
        <taxon>Bacillati</taxon>
        <taxon>Actinomycetota</taxon>
        <taxon>Actinomycetes</taxon>
        <taxon>Pseudonocardiales</taxon>
        <taxon>Pseudonocardiaceae</taxon>
        <taxon>Prauserella</taxon>
    </lineage>
</organism>
<dbReference type="InterPro" id="IPR040442">
    <property type="entry name" value="Pyrv_kinase-like_dom_sf"/>
</dbReference>
<name>A0A318LW35_9PSEU</name>